<dbReference type="Pfam" id="PF10273">
    <property type="entry name" value="WGG"/>
    <property type="match status" value="1"/>
</dbReference>
<reference evidence="14" key="1">
    <citation type="journal article" date="2020" name="G3 (Bethesda)">
        <title>High-Quality Assemblies for Three Invasive Social Wasps from the &lt;i&gt;Vespula&lt;/i&gt; Genus.</title>
        <authorList>
            <person name="Harrop T.W.R."/>
            <person name="Guhlin J."/>
            <person name="McLaughlin G.M."/>
            <person name="Permina E."/>
            <person name="Stockwell P."/>
            <person name="Gilligan J."/>
            <person name="Le Lec M.F."/>
            <person name="Gruber M.A.M."/>
            <person name="Quinn O."/>
            <person name="Lovegrove M."/>
            <person name="Duncan E.J."/>
            <person name="Remnant E.J."/>
            <person name="Van Eeckhoven J."/>
            <person name="Graham B."/>
            <person name="Knapp R.A."/>
            <person name="Langford K.W."/>
            <person name="Kronenberg Z."/>
            <person name="Press M.O."/>
            <person name="Eacker S.M."/>
            <person name="Wilson-Rankin E.E."/>
            <person name="Purcell J."/>
            <person name="Lester P.J."/>
            <person name="Dearden P.K."/>
        </authorList>
    </citation>
    <scope>NUCLEOTIDE SEQUENCE</scope>
    <source>
        <strain evidence="14">Linc-1</strain>
    </source>
</reference>
<keyword evidence="5" id="KW-0698">rRNA processing</keyword>
<name>A0A834JCE7_VESGE</name>
<evidence type="ECO:0000256" key="10">
    <source>
        <dbReference type="SAM" id="MobiDB-lite"/>
    </source>
</evidence>
<dbReference type="PROSITE" id="PS50835">
    <property type="entry name" value="IG_LIKE"/>
    <property type="match status" value="4"/>
</dbReference>
<evidence type="ECO:0000256" key="11">
    <source>
        <dbReference type="SAM" id="Phobius"/>
    </source>
</evidence>
<evidence type="ECO:0000256" key="9">
    <source>
        <dbReference type="ARBA" id="ARBA00023319"/>
    </source>
</evidence>
<feature type="domain" description="Ig-like" evidence="13">
    <location>
        <begin position="4"/>
        <end position="116"/>
    </location>
</feature>
<sequence length="828" mass="93846">MKFPRVASTIRRLTIVLAITIVACAQQRFKEVPAIYQEVSAGHDVQLPCKVQDKKGQCIWQKDRKPVGIYPDKYEWFSLRSNDCTLLIRRASLEFDDGFWECQVTSGDFMRQDALTSLPARLLVRVKPRKPSLEYGGTILNTSLTLREGQEVTISCVSRYGNPVALIKWFIGDEEVEALREQMNATEVDNPKTWAAHSLLRIRGRREYHGRMIRCITIHPSSPVPATTESQLNIHYSPEVRFQTSPRWMTSSLEDSTSFMNLKCVADANPSAMIKWFKDSTPISSENILLLTENRTESNSTSTVSELRFEPVKRNDAGLYSCKAVNIIGESPPANYALDVQFAPRAKRMEDSNDNETLMEIEETAQLGSSVETFECPEFEGNPIPRYKWLHLRGGTTEKTIENPTRAKDSGKRLRLENVMWSDEGEYRCVAFNMISGTRRETPSEVRYVLHVTGPPEIQARPSGSGENGSYESIGWAGEPVHRLKSRFCSRPPPRLVAWQWGSSHIRAGESIQPKYEALPLEPIIEDKMVTNCYWAKLEIKNLQKEDSRMYTLLVESEKGRDSTNIKLIIRDPSEMKVIAAASAIGLLLLLLLISIGIFSLLRMKQRRYRCEEDEGSIAADALYGNNVSMDRQKTTKTLSASKGSASKSTQDGNLAVLYDYDQIAKQARAMSPEALKVRRAPAVLQPPTMLAVEHGMGSTDKADLFCHYITDFIYINEGLCSSEIACELEDFMDEQFNTELQDLSCKQVAEELYKFYRYCVEGNETQAVIEFEKLPPLQPWIVACLAKKINKGPIAFENDSDSESDEIEESMETEDTEWIQVKPRRKK</sequence>
<evidence type="ECO:0000256" key="6">
    <source>
        <dbReference type="ARBA" id="ARBA00023136"/>
    </source>
</evidence>
<dbReference type="Proteomes" id="UP000617340">
    <property type="component" value="Unassembled WGS sequence"/>
</dbReference>
<feature type="signal peptide" evidence="12">
    <location>
        <begin position="1"/>
        <end position="25"/>
    </location>
</feature>
<keyword evidence="12" id="KW-0732">Signal</keyword>
<dbReference type="AlphaFoldDB" id="A0A834JCE7"/>
<feature type="compositionally biased region" description="Acidic residues" evidence="10">
    <location>
        <begin position="799"/>
        <end position="818"/>
    </location>
</feature>
<evidence type="ECO:0000256" key="8">
    <source>
        <dbReference type="ARBA" id="ARBA00023180"/>
    </source>
</evidence>
<feature type="transmembrane region" description="Helical" evidence="11">
    <location>
        <begin position="578"/>
        <end position="602"/>
    </location>
</feature>
<dbReference type="GO" id="GO:0050839">
    <property type="term" value="F:cell adhesion molecule binding"/>
    <property type="evidence" value="ECO:0007669"/>
    <property type="project" value="TreeGrafter"/>
</dbReference>
<dbReference type="SMART" id="SM00408">
    <property type="entry name" value="IGc2"/>
    <property type="match status" value="4"/>
</dbReference>
<dbReference type="InterPro" id="IPR019398">
    <property type="entry name" value="Pre-rRNA_process_TSR2"/>
</dbReference>
<dbReference type="InterPro" id="IPR007110">
    <property type="entry name" value="Ig-like_dom"/>
</dbReference>
<feature type="region of interest" description="Disordered" evidence="10">
    <location>
        <begin position="797"/>
        <end position="828"/>
    </location>
</feature>
<keyword evidence="6 11" id="KW-0472">Membrane</keyword>
<feature type="domain" description="Ig-like" evidence="13">
    <location>
        <begin position="344"/>
        <end position="447"/>
    </location>
</feature>
<feature type="chain" id="PRO_5032357477" description="Pre-rRNA-processing protein TSR2 homolog" evidence="12">
    <location>
        <begin position="26"/>
        <end position="828"/>
    </location>
</feature>
<proteinExistence type="inferred from homology"/>
<dbReference type="Gene3D" id="2.60.40.10">
    <property type="entry name" value="Immunoglobulins"/>
    <property type="match status" value="5"/>
</dbReference>
<dbReference type="InterPro" id="IPR013783">
    <property type="entry name" value="Ig-like_fold"/>
</dbReference>
<evidence type="ECO:0000256" key="5">
    <source>
        <dbReference type="ARBA" id="ARBA00022552"/>
    </source>
</evidence>
<dbReference type="GO" id="GO:0098609">
    <property type="term" value="P:cell-cell adhesion"/>
    <property type="evidence" value="ECO:0007669"/>
    <property type="project" value="TreeGrafter"/>
</dbReference>
<dbReference type="GO" id="GO:0006364">
    <property type="term" value="P:rRNA processing"/>
    <property type="evidence" value="ECO:0007669"/>
    <property type="project" value="UniProtKB-KW"/>
</dbReference>
<dbReference type="SMART" id="SM00409">
    <property type="entry name" value="IG"/>
    <property type="match status" value="5"/>
</dbReference>
<protein>
    <recommendedName>
        <fullName evidence="4">Pre-rRNA-processing protein TSR2 homolog</fullName>
    </recommendedName>
</protein>
<evidence type="ECO:0000256" key="7">
    <source>
        <dbReference type="ARBA" id="ARBA00023157"/>
    </source>
</evidence>
<feature type="domain" description="Ig-like" evidence="13">
    <location>
        <begin position="131"/>
        <end position="233"/>
    </location>
</feature>
<evidence type="ECO:0000256" key="1">
    <source>
        <dbReference type="ARBA" id="ARBA00002210"/>
    </source>
</evidence>
<comment type="similarity">
    <text evidence="3">Belongs to the TSR2 family.</text>
</comment>
<comment type="subcellular location">
    <subcellularLocation>
        <location evidence="2">Membrane</location>
        <topology evidence="2">Single-pass type I membrane protein</topology>
    </subcellularLocation>
</comment>
<dbReference type="InterPro" id="IPR003599">
    <property type="entry name" value="Ig_sub"/>
</dbReference>
<dbReference type="CDD" id="cd00096">
    <property type="entry name" value="Ig"/>
    <property type="match status" value="2"/>
</dbReference>
<dbReference type="Pfam" id="PF08205">
    <property type="entry name" value="C2-set_2"/>
    <property type="match status" value="1"/>
</dbReference>
<dbReference type="GO" id="GO:0005886">
    <property type="term" value="C:plasma membrane"/>
    <property type="evidence" value="ECO:0007669"/>
    <property type="project" value="TreeGrafter"/>
</dbReference>
<dbReference type="InterPro" id="IPR036179">
    <property type="entry name" value="Ig-like_dom_sf"/>
</dbReference>
<dbReference type="PROSITE" id="PS51257">
    <property type="entry name" value="PROKAR_LIPOPROTEIN"/>
    <property type="match status" value="1"/>
</dbReference>
<comment type="caution">
    <text evidence="14">The sequence shown here is derived from an EMBL/GenBank/DDBJ whole genome shotgun (WGS) entry which is preliminary data.</text>
</comment>
<keyword evidence="9" id="KW-0393">Immunoglobulin domain</keyword>
<dbReference type="Pfam" id="PF13927">
    <property type="entry name" value="Ig_3"/>
    <property type="match status" value="2"/>
</dbReference>
<evidence type="ECO:0000256" key="3">
    <source>
        <dbReference type="ARBA" id="ARBA00006524"/>
    </source>
</evidence>
<keyword evidence="7" id="KW-1015">Disulfide bond</keyword>
<dbReference type="GO" id="GO:0005911">
    <property type="term" value="C:cell-cell junction"/>
    <property type="evidence" value="ECO:0007669"/>
    <property type="project" value="TreeGrafter"/>
</dbReference>
<evidence type="ECO:0000259" key="13">
    <source>
        <dbReference type="PROSITE" id="PS50835"/>
    </source>
</evidence>
<evidence type="ECO:0000256" key="4">
    <source>
        <dbReference type="ARBA" id="ARBA00017551"/>
    </source>
</evidence>
<keyword evidence="15" id="KW-1185">Reference proteome</keyword>
<comment type="function">
    <text evidence="1">May be involved in 20S pre-rRNA processing.</text>
</comment>
<dbReference type="InterPro" id="IPR013162">
    <property type="entry name" value="CD80_C2-set"/>
</dbReference>
<dbReference type="InterPro" id="IPR051275">
    <property type="entry name" value="Cell_adhesion_signaling"/>
</dbReference>
<keyword evidence="11" id="KW-1133">Transmembrane helix</keyword>
<dbReference type="PANTHER" id="PTHR11640">
    <property type="entry name" value="NEPHRIN"/>
    <property type="match status" value="1"/>
</dbReference>
<accession>A0A834JCE7</accession>
<dbReference type="EMBL" id="JACSDZ010000017">
    <property type="protein sequence ID" value="KAF7384597.1"/>
    <property type="molecule type" value="Genomic_DNA"/>
</dbReference>
<evidence type="ECO:0000256" key="12">
    <source>
        <dbReference type="SAM" id="SignalP"/>
    </source>
</evidence>
<evidence type="ECO:0000313" key="15">
    <source>
        <dbReference type="Proteomes" id="UP000617340"/>
    </source>
</evidence>
<gene>
    <name evidence="14" type="ORF">HZH68_014209</name>
</gene>
<dbReference type="PANTHER" id="PTHR11640:SF154">
    <property type="entry name" value="IRREGULAR CHIASM C-ROUGHEST PROTEIN-LIKE PROTEIN"/>
    <property type="match status" value="1"/>
</dbReference>
<keyword evidence="11" id="KW-0812">Transmembrane</keyword>
<feature type="domain" description="Ig-like" evidence="13">
    <location>
        <begin position="238"/>
        <end position="341"/>
    </location>
</feature>
<dbReference type="InterPro" id="IPR003598">
    <property type="entry name" value="Ig_sub2"/>
</dbReference>
<evidence type="ECO:0000313" key="14">
    <source>
        <dbReference type="EMBL" id="KAF7384597.1"/>
    </source>
</evidence>
<organism evidence="14 15">
    <name type="scientific">Vespula germanica</name>
    <name type="common">German yellow jacket</name>
    <name type="synonym">Paravespula germanica</name>
    <dbReference type="NCBI Taxonomy" id="30212"/>
    <lineage>
        <taxon>Eukaryota</taxon>
        <taxon>Metazoa</taxon>
        <taxon>Ecdysozoa</taxon>
        <taxon>Arthropoda</taxon>
        <taxon>Hexapoda</taxon>
        <taxon>Insecta</taxon>
        <taxon>Pterygota</taxon>
        <taxon>Neoptera</taxon>
        <taxon>Endopterygota</taxon>
        <taxon>Hymenoptera</taxon>
        <taxon>Apocrita</taxon>
        <taxon>Aculeata</taxon>
        <taxon>Vespoidea</taxon>
        <taxon>Vespidae</taxon>
        <taxon>Vespinae</taxon>
        <taxon>Vespula</taxon>
    </lineage>
</organism>
<keyword evidence="8" id="KW-0325">Glycoprotein</keyword>
<evidence type="ECO:0000256" key="2">
    <source>
        <dbReference type="ARBA" id="ARBA00004479"/>
    </source>
</evidence>
<dbReference type="SUPFAM" id="SSF48726">
    <property type="entry name" value="Immunoglobulin"/>
    <property type="match status" value="5"/>
</dbReference>